<dbReference type="Proteomes" id="UP000217768">
    <property type="component" value="Unassembled WGS sequence"/>
</dbReference>
<sequence length="91" mass="10001">MFSQGVSHRTEPMRQDRVFHILVRDDAASTGWRTWCGYGLAREDTPGPYLGTTKSRLCGKCKGLARDAIADETMSESEAAPFAYEASPSAE</sequence>
<dbReference type="AlphaFoldDB" id="A0A2A2ZB77"/>
<gene>
    <name evidence="1" type="ORF">CKJ66_26830</name>
</gene>
<dbReference type="EMBL" id="NSFD01000056">
    <property type="protein sequence ID" value="PBA23701.1"/>
    <property type="molecule type" value="Genomic_DNA"/>
</dbReference>
<dbReference type="RefSeq" id="WP_095795239.1">
    <property type="nucleotide sequence ID" value="NZ_NSFD01000056.1"/>
</dbReference>
<comment type="caution">
    <text evidence="1">The sequence shown here is derived from an EMBL/GenBank/DDBJ whole genome shotgun (WGS) entry which is preliminary data.</text>
</comment>
<proteinExistence type="predicted"/>
<organism evidence="1 2">
    <name type="scientific">Mycobacterium avium</name>
    <dbReference type="NCBI Taxonomy" id="1764"/>
    <lineage>
        <taxon>Bacteria</taxon>
        <taxon>Bacillati</taxon>
        <taxon>Actinomycetota</taxon>
        <taxon>Actinomycetes</taxon>
        <taxon>Mycobacteriales</taxon>
        <taxon>Mycobacteriaceae</taxon>
        <taxon>Mycobacterium</taxon>
        <taxon>Mycobacterium avium complex (MAC)</taxon>
    </lineage>
</organism>
<protein>
    <submittedName>
        <fullName evidence="1">Uncharacterized protein</fullName>
    </submittedName>
</protein>
<evidence type="ECO:0000313" key="1">
    <source>
        <dbReference type="EMBL" id="PBA23701.1"/>
    </source>
</evidence>
<name>A0A2A2ZB77_MYCAV</name>
<accession>A0A2A2ZB77</accession>
<reference evidence="1 2" key="1">
    <citation type="submission" date="2017-08" db="EMBL/GenBank/DDBJ databases">
        <title>Phylogenetic analysis of Mycobacterium avium complex whole genomes.</title>
        <authorList>
            <person name="Caverly L.J."/>
            <person name="Spilker T."/>
            <person name="Lipuma J."/>
        </authorList>
    </citation>
    <scope>NUCLEOTIDE SEQUENCE [LARGE SCALE GENOMIC DNA]</scope>
    <source>
        <strain evidence="1 2">FLAC0165</strain>
    </source>
</reference>
<evidence type="ECO:0000313" key="2">
    <source>
        <dbReference type="Proteomes" id="UP000217768"/>
    </source>
</evidence>